<feature type="region of interest" description="Disordered" evidence="1">
    <location>
        <begin position="444"/>
        <end position="495"/>
    </location>
</feature>
<dbReference type="EMBL" id="BMMS01000040">
    <property type="protein sequence ID" value="GGO98727.1"/>
    <property type="molecule type" value="Genomic_DNA"/>
</dbReference>
<gene>
    <name evidence="2" type="ORF">GCM10012280_63540</name>
</gene>
<dbReference type="Proteomes" id="UP000641932">
    <property type="component" value="Unassembled WGS sequence"/>
</dbReference>
<comment type="caution">
    <text evidence="2">The sequence shown here is derived from an EMBL/GenBank/DDBJ whole genome shotgun (WGS) entry which is preliminary data.</text>
</comment>
<keyword evidence="3" id="KW-1185">Reference proteome</keyword>
<feature type="compositionally biased region" description="Basic and acidic residues" evidence="1">
    <location>
        <begin position="444"/>
        <end position="453"/>
    </location>
</feature>
<feature type="compositionally biased region" description="Polar residues" evidence="1">
    <location>
        <begin position="479"/>
        <end position="493"/>
    </location>
</feature>
<feature type="region of interest" description="Disordered" evidence="1">
    <location>
        <begin position="308"/>
        <end position="336"/>
    </location>
</feature>
<accession>A0A917ZWZ1</accession>
<feature type="compositionally biased region" description="Polar residues" evidence="1">
    <location>
        <begin position="211"/>
        <end position="223"/>
    </location>
</feature>
<evidence type="ECO:0000313" key="3">
    <source>
        <dbReference type="Proteomes" id="UP000641932"/>
    </source>
</evidence>
<evidence type="ECO:0000313" key="2">
    <source>
        <dbReference type="EMBL" id="GGO98727.1"/>
    </source>
</evidence>
<feature type="compositionally biased region" description="Gly residues" evidence="1">
    <location>
        <begin position="242"/>
        <end position="255"/>
    </location>
</feature>
<reference evidence="2" key="1">
    <citation type="journal article" date="2014" name="Int. J. Syst. Evol. Microbiol.">
        <title>Complete genome sequence of Corynebacterium casei LMG S-19264T (=DSM 44701T), isolated from a smear-ripened cheese.</title>
        <authorList>
            <consortium name="US DOE Joint Genome Institute (JGI-PGF)"/>
            <person name="Walter F."/>
            <person name="Albersmeier A."/>
            <person name="Kalinowski J."/>
            <person name="Ruckert C."/>
        </authorList>
    </citation>
    <scope>NUCLEOTIDE SEQUENCE</scope>
    <source>
        <strain evidence="2">CGMCC 4.7201</strain>
    </source>
</reference>
<feature type="compositionally biased region" description="Polar residues" evidence="1">
    <location>
        <begin position="456"/>
        <end position="469"/>
    </location>
</feature>
<reference evidence="2" key="2">
    <citation type="submission" date="2020-09" db="EMBL/GenBank/DDBJ databases">
        <authorList>
            <person name="Sun Q."/>
            <person name="Zhou Y."/>
        </authorList>
    </citation>
    <scope>NUCLEOTIDE SEQUENCE</scope>
    <source>
        <strain evidence="2">CGMCC 4.7201</strain>
    </source>
</reference>
<proteinExistence type="predicted"/>
<feature type="region of interest" description="Disordered" evidence="1">
    <location>
        <begin position="1"/>
        <end position="21"/>
    </location>
</feature>
<dbReference type="AlphaFoldDB" id="A0A917ZWZ1"/>
<feature type="compositionally biased region" description="Basic and acidic residues" evidence="1">
    <location>
        <begin position="258"/>
        <end position="271"/>
    </location>
</feature>
<evidence type="ECO:0000256" key="1">
    <source>
        <dbReference type="SAM" id="MobiDB-lite"/>
    </source>
</evidence>
<name>A0A917ZWZ1_9ACTN</name>
<sequence length="606" mass="64412">MLPPTGTRPAPNAPVHPPMRRTDRVRVPWRVISSAAYPDSALAVYIKVKALAMRPEACTAGVAVLAAYLRLSKRTVERGLSALSNPDPHDGVVELLSQRRTKPGGQGTTALRSPRKMNTSERFVWVPVAAADDLDPRQLRAWAALAYAQAQNMQVSESELGELLRHHRGSRAGQPVGAACAGSTVDALEARGWLTVQRRAGRQGRHLFTVVQPTGSPSKTSMTGDDPNGPRTATDDPRRGSASGGGSGSPSGGGSLATKEDHLTDRHDHDAAAPCPPAAGEIPLSRRNVPTLDARTPHVAASSANLALRAAAAPPTPTPTKRPSAPGGHRRPYTGPPLTYNPRISWVLEPLRSLIPRTTVYIQRQIAREVGAQLALGTEPARLRERLQLRLARTDPAQISNVGGWIIKAALPRWGCYDPKCESGIRWATGQACQVCLAERAHRKAEQSQRADHVTTAASSTEPCATTDPQVPAEAGPQAPTSAASRRLSSSGDETAFAGTARCPDCGRRQTDRHGPARCGPCADACTLGHIVTQAMDAAGHGLTGRAKLDAAAVARDDVLQHADSARTRARAAGQNESQQTRAVLQAARNRVFHWEASTVRPMVAT</sequence>
<feature type="region of interest" description="Disordered" evidence="1">
    <location>
        <begin position="204"/>
        <end position="285"/>
    </location>
</feature>
<organism evidence="2 3">
    <name type="scientific">Wenjunlia tyrosinilytica</name>
    <dbReference type="NCBI Taxonomy" id="1544741"/>
    <lineage>
        <taxon>Bacteria</taxon>
        <taxon>Bacillati</taxon>
        <taxon>Actinomycetota</taxon>
        <taxon>Actinomycetes</taxon>
        <taxon>Kitasatosporales</taxon>
        <taxon>Streptomycetaceae</taxon>
        <taxon>Wenjunlia</taxon>
    </lineage>
</organism>
<protein>
    <submittedName>
        <fullName evidence="2">Uncharacterized protein</fullName>
    </submittedName>
</protein>